<evidence type="ECO:0000256" key="2">
    <source>
        <dbReference type="ARBA" id="ARBA00023015"/>
    </source>
</evidence>
<dbReference type="CDD" id="cd06171">
    <property type="entry name" value="Sigma70_r4"/>
    <property type="match status" value="1"/>
</dbReference>
<dbReference type="EMBL" id="CP148753">
    <property type="protein sequence ID" value="WXR72876.1"/>
    <property type="molecule type" value="Genomic_DNA"/>
</dbReference>
<keyword evidence="7" id="KW-1185">Reference proteome</keyword>
<dbReference type="PANTHER" id="PTHR43133">
    <property type="entry name" value="RNA POLYMERASE ECF-TYPE SIGMA FACTO"/>
    <property type="match status" value="1"/>
</dbReference>
<dbReference type="InterPro" id="IPR014284">
    <property type="entry name" value="RNA_pol_sigma-70_dom"/>
</dbReference>
<evidence type="ECO:0000256" key="3">
    <source>
        <dbReference type="ARBA" id="ARBA00023082"/>
    </source>
</evidence>
<dbReference type="InterPro" id="IPR013325">
    <property type="entry name" value="RNA_pol_sigma_r2"/>
</dbReference>
<dbReference type="Gene3D" id="1.10.10.10">
    <property type="entry name" value="Winged helix-like DNA-binding domain superfamily/Winged helix DNA-binding domain"/>
    <property type="match status" value="1"/>
</dbReference>
<protein>
    <submittedName>
        <fullName evidence="6">Sigma-70 family RNA polymerase sigma factor</fullName>
    </submittedName>
</protein>
<dbReference type="Pfam" id="PF08281">
    <property type="entry name" value="Sigma70_r4_2"/>
    <property type="match status" value="1"/>
</dbReference>
<feature type="domain" description="RNA polymerase sigma factor 70 region 4 type 2" evidence="5">
    <location>
        <begin position="143"/>
        <end position="195"/>
    </location>
</feature>
<dbReference type="InterPro" id="IPR013249">
    <property type="entry name" value="RNA_pol_sigma70_r4_t2"/>
</dbReference>
<reference evidence="6 7" key="1">
    <citation type="submission" date="2024-03" db="EMBL/GenBank/DDBJ databases">
        <title>Reference genomes for the five species model microbial community.</title>
        <authorList>
            <person name="Padfield D."/>
        </authorList>
    </citation>
    <scope>NUCLEOTIDE SEQUENCE [LARGE SCALE GENOMIC DNA]</scope>
    <source>
        <strain evidence="6 7">AB1</strain>
    </source>
</reference>
<name>A0ABZ2RWS3_9BURK</name>
<dbReference type="InterPro" id="IPR036388">
    <property type="entry name" value="WH-like_DNA-bd_sf"/>
</dbReference>
<accession>A0ABZ2RWS3</accession>
<dbReference type="SUPFAM" id="SSF88946">
    <property type="entry name" value="Sigma2 domain of RNA polymerase sigma factors"/>
    <property type="match status" value="1"/>
</dbReference>
<evidence type="ECO:0000256" key="1">
    <source>
        <dbReference type="ARBA" id="ARBA00010641"/>
    </source>
</evidence>
<organism evidence="6 7">
    <name type="scientific">Achromobacter veterisilvae</name>
    <dbReference type="NCBI Taxonomy" id="2069367"/>
    <lineage>
        <taxon>Bacteria</taxon>
        <taxon>Pseudomonadati</taxon>
        <taxon>Pseudomonadota</taxon>
        <taxon>Betaproteobacteria</taxon>
        <taxon>Burkholderiales</taxon>
        <taxon>Alcaligenaceae</taxon>
        <taxon>Achromobacter</taxon>
    </lineage>
</organism>
<keyword evidence="3" id="KW-0731">Sigma factor</keyword>
<evidence type="ECO:0000259" key="5">
    <source>
        <dbReference type="Pfam" id="PF08281"/>
    </source>
</evidence>
<dbReference type="InterPro" id="IPR013324">
    <property type="entry name" value="RNA_pol_sigma_r3/r4-like"/>
</dbReference>
<dbReference type="InterPro" id="IPR039425">
    <property type="entry name" value="RNA_pol_sigma-70-like"/>
</dbReference>
<gene>
    <name evidence="6" type="ORF">WHX56_25020</name>
</gene>
<comment type="similarity">
    <text evidence="1">Belongs to the sigma-70 factor family. ECF subfamily.</text>
</comment>
<evidence type="ECO:0000313" key="7">
    <source>
        <dbReference type="Proteomes" id="UP001456224"/>
    </source>
</evidence>
<keyword evidence="2" id="KW-0805">Transcription regulation</keyword>
<dbReference type="SUPFAM" id="SSF88659">
    <property type="entry name" value="Sigma3 and sigma4 domains of RNA polymerase sigma factors"/>
    <property type="match status" value="1"/>
</dbReference>
<dbReference type="PANTHER" id="PTHR43133:SF63">
    <property type="entry name" value="RNA POLYMERASE SIGMA FACTOR FECI-RELATED"/>
    <property type="match status" value="1"/>
</dbReference>
<sequence>MSRSLGQLRAAEGVVTASKIENDYQNHYNCNLPAFALSSMSARLKKDWLAHYRDLFGILRRKDLGREDSEDALHDTVQGMLENGVGAIQDPRAYLARGISNRLISRHRHARALEMLPLDELGEASHSVAPGAETHVRCRQLADALASALEELPLKCRQIYVRHRLEGQTHSEIAQEMGLSRSMVEKYMTRALRHLEERLDIHAPY</sequence>
<dbReference type="NCBIfam" id="TIGR02937">
    <property type="entry name" value="sigma70-ECF"/>
    <property type="match status" value="1"/>
</dbReference>
<evidence type="ECO:0000256" key="4">
    <source>
        <dbReference type="ARBA" id="ARBA00023163"/>
    </source>
</evidence>
<dbReference type="RefSeq" id="WP_338879288.1">
    <property type="nucleotide sequence ID" value="NZ_CP148753.1"/>
</dbReference>
<proteinExistence type="inferred from homology"/>
<evidence type="ECO:0000313" key="6">
    <source>
        <dbReference type="EMBL" id="WXR72876.1"/>
    </source>
</evidence>
<keyword evidence="4" id="KW-0804">Transcription</keyword>
<dbReference type="Proteomes" id="UP001456224">
    <property type="component" value="Chromosome"/>
</dbReference>